<evidence type="ECO:0000313" key="1">
    <source>
        <dbReference type="EMBL" id="CAH2241389.1"/>
    </source>
</evidence>
<dbReference type="Proteomes" id="UP000838756">
    <property type="component" value="Unassembled WGS sequence"/>
</dbReference>
<dbReference type="AlphaFoldDB" id="A0A8S4RVZ3"/>
<reference evidence="1" key="1">
    <citation type="submission" date="2022-03" db="EMBL/GenBank/DDBJ databases">
        <authorList>
            <person name="Lindestad O."/>
        </authorList>
    </citation>
    <scope>NUCLEOTIDE SEQUENCE</scope>
</reference>
<organism evidence="1 2">
    <name type="scientific">Pararge aegeria aegeria</name>
    <dbReference type="NCBI Taxonomy" id="348720"/>
    <lineage>
        <taxon>Eukaryota</taxon>
        <taxon>Metazoa</taxon>
        <taxon>Ecdysozoa</taxon>
        <taxon>Arthropoda</taxon>
        <taxon>Hexapoda</taxon>
        <taxon>Insecta</taxon>
        <taxon>Pterygota</taxon>
        <taxon>Neoptera</taxon>
        <taxon>Endopterygota</taxon>
        <taxon>Lepidoptera</taxon>
        <taxon>Glossata</taxon>
        <taxon>Ditrysia</taxon>
        <taxon>Papilionoidea</taxon>
        <taxon>Nymphalidae</taxon>
        <taxon>Satyrinae</taxon>
        <taxon>Satyrini</taxon>
        <taxon>Parargina</taxon>
        <taxon>Pararge</taxon>
    </lineage>
</organism>
<comment type="caution">
    <text evidence="1">The sequence shown here is derived from an EMBL/GenBank/DDBJ whole genome shotgun (WGS) entry which is preliminary data.</text>
</comment>
<evidence type="ECO:0000313" key="2">
    <source>
        <dbReference type="Proteomes" id="UP000838756"/>
    </source>
</evidence>
<dbReference type="EMBL" id="CAKXAJ010025576">
    <property type="protein sequence ID" value="CAH2241389.1"/>
    <property type="molecule type" value="Genomic_DNA"/>
</dbReference>
<accession>A0A8S4RVZ3</accession>
<protein>
    <submittedName>
        <fullName evidence="1">Jg15587 protein</fullName>
    </submittedName>
</protein>
<keyword evidence="2" id="KW-1185">Reference proteome</keyword>
<proteinExistence type="predicted"/>
<gene>
    <name evidence="1" type="primary">jg15587</name>
    <name evidence="1" type="ORF">PAEG_LOCUS17827</name>
</gene>
<name>A0A8S4RVZ3_9NEOP</name>
<sequence>MQSKMVAGYIDREYGGYTPNRLVGHGQALLILSVFESFKAQRWSIPNEVHSVHIKRAAGRKQKRQKPVEFRIPYKRSMSIGRCDDDDEGFK</sequence>